<feature type="region of interest" description="Disordered" evidence="1">
    <location>
        <begin position="185"/>
        <end position="394"/>
    </location>
</feature>
<dbReference type="Proteomes" id="UP001595859">
    <property type="component" value="Unassembled WGS sequence"/>
</dbReference>
<feature type="compositionally biased region" description="Gly residues" evidence="1">
    <location>
        <begin position="278"/>
        <end position="317"/>
    </location>
</feature>
<feature type="compositionally biased region" description="Acidic residues" evidence="1">
    <location>
        <begin position="369"/>
        <end position="378"/>
    </location>
</feature>
<dbReference type="SUPFAM" id="SSF140459">
    <property type="entry name" value="PE/PPE dimer-like"/>
    <property type="match status" value="1"/>
</dbReference>
<protein>
    <recommendedName>
        <fullName evidence="4">PPE family protein</fullName>
    </recommendedName>
</protein>
<feature type="compositionally biased region" description="Gly residues" evidence="1">
    <location>
        <begin position="336"/>
        <end position="354"/>
    </location>
</feature>
<feature type="compositionally biased region" description="Gly residues" evidence="1">
    <location>
        <begin position="221"/>
        <end position="236"/>
    </location>
</feature>
<feature type="compositionally biased region" description="Low complexity" evidence="1">
    <location>
        <begin position="318"/>
        <end position="335"/>
    </location>
</feature>
<keyword evidence="3" id="KW-1185">Reference proteome</keyword>
<evidence type="ECO:0000313" key="3">
    <source>
        <dbReference type="Proteomes" id="UP001595859"/>
    </source>
</evidence>
<dbReference type="EMBL" id="JBHSIS010000003">
    <property type="protein sequence ID" value="MFC4853598.1"/>
    <property type="molecule type" value="Genomic_DNA"/>
</dbReference>
<name>A0ABV9RW78_9PSEU</name>
<reference evidence="3" key="1">
    <citation type="journal article" date="2019" name="Int. J. Syst. Evol. Microbiol.">
        <title>The Global Catalogue of Microorganisms (GCM) 10K type strain sequencing project: providing services to taxonomists for standard genome sequencing and annotation.</title>
        <authorList>
            <consortium name="The Broad Institute Genomics Platform"/>
            <consortium name="The Broad Institute Genome Sequencing Center for Infectious Disease"/>
            <person name="Wu L."/>
            <person name="Ma J."/>
        </authorList>
    </citation>
    <scope>NUCLEOTIDE SEQUENCE [LARGE SCALE GENOMIC DNA]</scope>
    <source>
        <strain evidence="3">ZS-22-S1</strain>
    </source>
</reference>
<sequence>MTWLPPSMMTGAEIYRNFQEGPGAEGISSSAALVNELAERHRERAGRVVRLRARMEAAWQGAAAGAANRGLGPLVAEHELSGSALHTAQDLTRRQAGSFGDARNTVVPVPPAPGEVDPLVLLTDHAVTATYFQQVAEHNQAAQHNVDVMNGYTGASEYNTDRQPASYGDIVDDQAALAVRSPDTIAVGESEERAAGADGPRGFPGTGPGETVRPGTSSDVDGGGRGSSPAGPGGTTPGSFVPAPSPGPGAGTEVSAAGGRSVPGMTGSGTGVPVVGGPVTGGVGGPYGSGAWPRGGTGAAPGGGSPRGGVPGGGPGAGAERPGAAGRAGLSVVPGPGRGGVGLGGVPLGAAGRGRGAEDTERKRPDYLEGGDPEELFDTDQLTAPSAIGDEDED</sequence>
<dbReference type="RefSeq" id="WP_378055544.1">
    <property type="nucleotide sequence ID" value="NZ_JBHSIS010000003.1"/>
</dbReference>
<evidence type="ECO:0000313" key="2">
    <source>
        <dbReference type="EMBL" id="MFC4853598.1"/>
    </source>
</evidence>
<feature type="compositionally biased region" description="Basic and acidic residues" evidence="1">
    <location>
        <begin position="355"/>
        <end position="367"/>
    </location>
</feature>
<gene>
    <name evidence="2" type="ORF">ACFPCV_08770</name>
</gene>
<proteinExistence type="predicted"/>
<evidence type="ECO:0008006" key="4">
    <source>
        <dbReference type="Google" id="ProtNLM"/>
    </source>
</evidence>
<dbReference type="Gene3D" id="1.20.1260.20">
    <property type="entry name" value="PPE superfamily"/>
    <property type="match status" value="1"/>
</dbReference>
<comment type="caution">
    <text evidence="2">The sequence shown here is derived from an EMBL/GenBank/DDBJ whole genome shotgun (WGS) entry which is preliminary data.</text>
</comment>
<accession>A0ABV9RW78</accession>
<evidence type="ECO:0000256" key="1">
    <source>
        <dbReference type="SAM" id="MobiDB-lite"/>
    </source>
</evidence>
<organism evidence="2 3">
    <name type="scientific">Actinophytocola glycyrrhizae</name>
    <dbReference type="NCBI Taxonomy" id="2044873"/>
    <lineage>
        <taxon>Bacteria</taxon>
        <taxon>Bacillati</taxon>
        <taxon>Actinomycetota</taxon>
        <taxon>Actinomycetes</taxon>
        <taxon>Pseudonocardiales</taxon>
        <taxon>Pseudonocardiaceae</taxon>
    </lineage>
</organism>
<dbReference type="InterPro" id="IPR038332">
    <property type="entry name" value="PPE_sf"/>
</dbReference>